<keyword evidence="2" id="KW-0812">Transmembrane</keyword>
<dbReference type="GO" id="GO:0005743">
    <property type="term" value="C:mitochondrial inner membrane"/>
    <property type="evidence" value="ECO:0007669"/>
    <property type="project" value="InterPro"/>
</dbReference>
<reference evidence="3" key="1">
    <citation type="journal article" date="2021" name="Front. Plant Sci.">
        <title>Chromosome-Scale Genome Assembly for Chinese Sour Jujube and Insights Into Its Genome Evolution and Domestication Signature.</title>
        <authorList>
            <person name="Shen L.-Y."/>
            <person name="Luo H."/>
            <person name="Wang X.-L."/>
            <person name="Wang X.-M."/>
            <person name="Qiu X.-J."/>
            <person name="Liu H."/>
            <person name="Zhou S.-S."/>
            <person name="Jia K.-H."/>
            <person name="Nie S."/>
            <person name="Bao Y.-T."/>
            <person name="Zhang R.-G."/>
            <person name="Yun Q.-Z."/>
            <person name="Chai Y.-H."/>
            <person name="Lu J.-Y."/>
            <person name="Li Y."/>
            <person name="Zhao S.-W."/>
            <person name="Mao J.-F."/>
            <person name="Jia S.-G."/>
            <person name="Mao Y.-M."/>
        </authorList>
    </citation>
    <scope>NUCLEOTIDE SEQUENCE</scope>
    <source>
        <strain evidence="3">AT0</strain>
        <tissue evidence="3">Leaf</tissue>
    </source>
</reference>
<dbReference type="InterPro" id="IPR044202">
    <property type="entry name" value="LETM1/MDM38-like"/>
</dbReference>
<protein>
    <recommendedName>
        <fullName evidence="5">LETM1 and EF-hand domain-containing protein anon-60Da, mitochondrial</fullName>
    </recommendedName>
</protein>
<proteinExistence type="predicted"/>
<evidence type="ECO:0000256" key="1">
    <source>
        <dbReference type="SAM" id="Coils"/>
    </source>
</evidence>
<comment type="caution">
    <text evidence="3">The sequence shown here is derived from an EMBL/GenBank/DDBJ whole genome shotgun (WGS) entry which is preliminary data.</text>
</comment>
<feature type="transmembrane region" description="Helical" evidence="2">
    <location>
        <begin position="829"/>
        <end position="855"/>
    </location>
</feature>
<dbReference type="EMBL" id="JAEACU010000012">
    <property type="protein sequence ID" value="KAH7512202.1"/>
    <property type="molecule type" value="Genomic_DNA"/>
</dbReference>
<keyword evidence="1" id="KW-0175">Coiled coil</keyword>
<organism evidence="3 4">
    <name type="scientific">Ziziphus jujuba var. spinosa</name>
    <dbReference type="NCBI Taxonomy" id="714518"/>
    <lineage>
        <taxon>Eukaryota</taxon>
        <taxon>Viridiplantae</taxon>
        <taxon>Streptophyta</taxon>
        <taxon>Embryophyta</taxon>
        <taxon>Tracheophyta</taxon>
        <taxon>Spermatophyta</taxon>
        <taxon>Magnoliopsida</taxon>
        <taxon>eudicotyledons</taxon>
        <taxon>Gunneridae</taxon>
        <taxon>Pentapetalae</taxon>
        <taxon>rosids</taxon>
        <taxon>fabids</taxon>
        <taxon>Rosales</taxon>
        <taxon>Rhamnaceae</taxon>
        <taxon>Paliureae</taxon>
        <taxon>Ziziphus</taxon>
    </lineage>
</organism>
<evidence type="ECO:0000313" key="4">
    <source>
        <dbReference type="Proteomes" id="UP000813462"/>
    </source>
</evidence>
<dbReference type="PANTHER" id="PTHR14009:SF9">
    <property type="entry name" value="LETM1-LIKE PROTEIN"/>
    <property type="match status" value="1"/>
</dbReference>
<feature type="coiled-coil region" evidence="1">
    <location>
        <begin position="719"/>
        <end position="746"/>
    </location>
</feature>
<sequence length="899" mass="100751">MATKFQHNSFLPSSSSNPWVSHKATRMQYSCKKVSGLDRVLSCWGNSRKKCLIRLVFLENTVHAHRKHSLTFRSSRRMGNLILFASADDGVTVNGTPQASTSSVVEEMRVKLNQTLHGEEYSDGLVQFLHDAARVFELAIKEQGSWSRFSWFATSWLGADRNAWVKTLSYQASAYSLLQAASEIASRGDGRDRDINLFVQKSLLRQSASLESLMRDKLSTKQPEAYEWFWSEQVPLVVSSFVNYIEGDSRFTAATSISGKGMSLGSVKASDISLLMLGLTCNAAITKLGSAKVSCSQFFTTIPEITGRLMDMLVDFIPISQAYRSIKDIGLRREFLVHFGPRAAACRVKNDRASEEVIFWVDLVQKQLQRAIDREKIWSRLTTSESIEVLERDLAIFGFFIALGRSTQSFLSANGFDVMDDPLEGFVRFLIGGSVLYYPQLSSISSYQLYVEVVCEELDWLPFYPGNIGNSKQFQGHRSEQEIVPNAEAIPQVLEVCSYWMQSFIKYSKWLENPSNIKAANFLSKGHNKLMECMESMGISKNEKMENRTGDYVERIRTGAYSPTEKESDSFDKALESVEGALVRLEKLLQDLHVSSSNSGKEHLKAACSDLEKIRKLKKEAEFLEASFRAKAASLRQGDDYIQTPPSVSEQQQILKGSNGKVVNAMAEGSKRITGKNRGLWSIFMRPTTRKANPEIISDEFENEFVEQTASNICAVDSESNEINRFEHLRNELIELEKRVQRSTGQSENEEDVKLSDASATQLFLVQKKENIIEKSFGKLKEASIDVLQGTQLLAVDVAAAMGLLRRTLIGDELTEKEKKSLRRTMTDLASVVPIGVLMLLPVTAVGHAAILAAIQRYVPALIPSTYGTERLDLLRQLEKVKEMETSEENPDGSVEEAT</sequence>
<dbReference type="OrthoDB" id="275278at2759"/>
<dbReference type="PANTHER" id="PTHR14009">
    <property type="entry name" value="LEUCINE ZIPPER-EF-HAND CONTAINING TRANSMEMBRANE PROTEIN"/>
    <property type="match status" value="1"/>
</dbReference>
<dbReference type="Proteomes" id="UP000813462">
    <property type="component" value="Unassembled WGS sequence"/>
</dbReference>
<evidence type="ECO:0000256" key="2">
    <source>
        <dbReference type="SAM" id="Phobius"/>
    </source>
</evidence>
<dbReference type="GO" id="GO:0030003">
    <property type="term" value="P:intracellular monoatomic cation homeostasis"/>
    <property type="evidence" value="ECO:0007669"/>
    <property type="project" value="TreeGrafter"/>
</dbReference>
<gene>
    <name evidence="3" type="ORF">FEM48_Zijuj12G0065600</name>
</gene>
<keyword evidence="2" id="KW-1133">Transmembrane helix</keyword>
<keyword evidence="2" id="KW-0472">Membrane</keyword>
<evidence type="ECO:0000313" key="3">
    <source>
        <dbReference type="EMBL" id="KAH7512202.1"/>
    </source>
</evidence>
<accession>A0A978UBQ9</accession>
<name>A0A978UBQ9_ZIZJJ</name>
<evidence type="ECO:0008006" key="5">
    <source>
        <dbReference type="Google" id="ProtNLM"/>
    </source>
</evidence>
<dbReference type="AlphaFoldDB" id="A0A978UBQ9"/>